<reference evidence="1" key="1">
    <citation type="journal article" date="2019" name="Front. Microbiol.">
        <title>Pandoravirus Celtis Illustrates the Microevolution Processes at Work in the Giant Pandoraviridae Genomes.</title>
        <authorList>
            <person name="Legendre M."/>
            <person name="Alempic J.M."/>
            <person name="Philippe N."/>
            <person name="Lartigue A."/>
            <person name="Jeudy S."/>
            <person name="Poirot O."/>
            <person name="Ta N.T."/>
            <person name="Nin S."/>
            <person name="Coute Y."/>
            <person name="Abergel C."/>
            <person name="Claverie J.M."/>
        </authorList>
    </citation>
    <scope>NUCLEOTIDE SEQUENCE</scope>
</reference>
<proteinExistence type="predicted"/>
<dbReference type="EMBL" id="MK174290">
    <property type="protein sequence ID" value="QBZ81213.1"/>
    <property type="molecule type" value="Genomic_DNA"/>
</dbReference>
<accession>A0A4D6EIQ7</accession>
<gene>
    <name evidence="1" type="ORF">pclt_cds_620</name>
</gene>
<evidence type="ECO:0000313" key="2">
    <source>
        <dbReference type="Proteomes" id="UP001237152"/>
    </source>
</evidence>
<sequence>MDSNNANVRGNKRRRTDDLASPAVAGINVWGLLADEHAMAILSWCTPADLATLSAVDWRLRRLALDERLWKDIYDTAFPSCGRGCIATLGKSVAGLDIAALVDRGLDLMLDPTKTTTGCVLPLPESVSGLGRIHNPALLSCHHHWPDVITARGYRWAYAVATVSRPRFFGPHLDGSPSCLVGRSCSLNTIYRGDLADGRRDTHVAHGYATADAIQFLPPGSTTDRTIVAHSPSGQWAHGRLAGRAVAWCSPRDCDPRPPTDYRNQCVGFYQGPWAGGCPHGIGILIGPDYNYPQPSCHAPSVVECGNRKWSVVAHKDHPNAGVGTGGGMGDRGATMGVARTVDGTVAFAGEVSRFQPVAGRLMAQDGTVIYDGDVCATDRKKRKGRLFFVDGRTIDLAGWGGELNSGGVPLFKYGRGAATILVTYANGDTVRWYGNPASLIEFVCADGRVYQPPLGWDTAACRSSSSHADSSARDQSARLLIQNTPFALPKGRDILLAHDHIRDLVFWPRLASSDDALAYAAFLDHMAAHHGPLWVRCRAAVRLLWGLDGVPSDVTNP</sequence>
<protein>
    <submittedName>
        <fullName evidence="1">F-box domain containing protein</fullName>
    </submittedName>
</protein>
<evidence type="ECO:0000313" key="1">
    <source>
        <dbReference type="EMBL" id="QBZ81213.1"/>
    </source>
</evidence>
<dbReference type="Proteomes" id="UP001237152">
    <property type="component" value="Segment"/>
</dbReference>
<organism evidence="1 2">
    <name type="scientific">Pandoravirus celtis</name>
    <dbReference type="NCBI Taxonomy" id="2568002"/>
    <lineage>
        <taxon>Viruses</taxon>
        <taxon>Pandoravirus</taxon>
    </lineage>
</organism>
<dbReference type="Gene3D" id="1.20.1280.50">
    <property type="match status" value="1"/>
</dbReference>
<name>A0A4D6EIQ7_9VIRU</name>
<dbReference type="InterPro" id="IPR036047">
    <property type="entry name" value="F-box-like_dom_sf"/>
</dbReference>
<dbReference type="SUPFAM" id="SSF81383">
    <property type="entry name" value="F-box domain"/>
    <property type="match status" value="1"/>
</dbReference>